<dbReference type="EMBL" id="JAHHZF010000014">
    <property type="protein sequence ID" value="MBT9292576.1"/>
    <property type="molecule type" value="Genomic_DNA"/>
</dbReference>
<dbReference type="RefSeq" id="WP_261971082.1">
    <property type="nucleotide sequence ID" value="NZ_JAHHZF010000014.1"/>
</dbReference>
<sequence length="69" mass="7763">MMIMVFTACAILAGDCREIVMPLSDDVQTPFRCMQVGQFVMAEWQREHGAFKVAGGWRCMPPSRLVQAI</sequence>
<keyword evidence="2" id="KW-1185">Reference proteome</keyword>
<evidence type="ECO:0000313" key="2">
    <source>
        <dbReference type="Proteomes" id="UP000766595"/>
    </source>
</evidence>
<dbReference type="AlphaFoldDB" id="A0A947D7V0"/>
<comment type="caution">
    <text evidence="1">The sequence shown here is derived from an EMBL/GenBank/DDBJ whole genome shotgun (WGS) entry which is preliminary data.</text>
</comment>
<accession>A0A947D7V0</accession>
<reference evidence="1 2" key="1">
    <citation type="submission" date="2021-06" db="EMBL/GenBank/DDBJ databases">
        <authorList>
            <person name="Grouzdev D.S."/>
            <person name="Koziaeva V."/>
        </authorList>
    </citation>
    <scope>NUCLEOTIDE SEQUENCE [LARGE SCALE GENOMIC DNA]</scope>
    <source>
        <strain evidence="1 2">22</strain>
    </source>
</reference>
<evidence type="ECO:0000313" key="1">
    <source>
        <dbReference type="EMBL" id="MBT9292576.1"/>
    </source>
</evidence>
<proteinExistence type="predicted"/>
<organism evidence="1 2">
    <name type="scientific">Prosthecodimorpha staleyi</name>
    <dbReference type="NCBI Taxonomy" id="2840188"/>
    <lineage>
        <taxon>Bacteria</taxon>
        <taxon>Pseudomonadati</taxon>
        <taxon>Pseudomonadota</taxon>
        <taxon>Alphaproteobacteria</taxon>
        <taxon>Hyphomicrobiales</taxon>
        <taxon>Ancalomicrobiaceae</taxon>
        <taxon>Prosthecodimorpha</taxon>
    </lineage>
</organism>
<gene>
    <name evidence="1" type="ORF">KL771_24155</name>
</gene>
<name>A0A947D7V0_9HYPH</name>
<protein>
    <submittedName>
        <fullName evidence="1">Uncharacterized protein</fullName>
    </submittedName>
</protein>
<dbReference type="Proteomes" id="UP000766595">
    <property type="component" value="Unassembled WGS sequence"/>
</dbReference>